<dbReference type="Proteomes" id="UP000320239">
    <property type="component" value="Unassembled WGS sequence"/>
</dbReference>
<accession>A0A561WIY2</accession>
<reference evidence="2 3" key="1">
    <citation type="submission" date="2019-06" db="EMBL/GenBank/DDBJ databases">
        <title>Sequencing the genomes of 1000 actinobacteria strains.</title>
        <authorList>
            <person name="Klenk H.-P."/>
        </authorList>
    </citation>
    <scope>NUCLEOTIDE SEQUENCE [LARGE SCALE GENOMIC DNA]</scope>
    <source>
        <strain evidence="2 3">DSM 43866</strain>
    </source>
</reference>
<feature type="region of interest" description="Disordered" evidence="1">
    <location>
        <begin position="219"/>
        <end position="240"/>
    </location>
</feature>
<name>A0A561WIY2_ACTTI</name>
<proteinExistence type="predicted"/>
<comment type="caution">
    <text evidence="2">The sequence shown here is derived from an EMBL/GenBank/DDBJ whole genome shotgun (WGS) entry which is preliminary data.</text>
</comment>
<evidence type="ECO:0000313" key="3">
    <source>
        <dbReference type="Proteomes" id="UP000320239"/>
    </source>
</evidence>
<dbReference type="OrthoDB" id="4698148at2"/>
<dbReference type="EMBL" id="VIWY01000002">
    <property type="protein sequence ID" value="TWG23825.1"/>
    <property type="molecule type" value="Genomic_DNA"/>
</dbReference>
<protein>
    <submittedName>
        <fullName evidence="2">Putative membrane protein DUF2306</fullName>
    </submittedName>
</protein>
<sequence length="240" mass="26715">MTRWWRRPWIVPLAALVVIFMVFSLPPYLSFDPARSRVPQPPSLGVAHFWLLVPHVLFGGVALATAVLQIWPWLRQRHPVAHRRIGRVYVFGGVLPAGLCALTIGAFTPYGPATRASDVLLGLLWLAVTAAGWRAARRRRFAEHRRWMIRSFALTASIITNRIWAAIFVITLSPQLETTFHGDEGLLSWVASAAAAWLGWTVPLLIAEFWLERERHRGRPAAGRPATPQAAAPQPAVPAP</sequence>
<evidence type="ECO:0000256" key="1">
    <source>
        <dbReference type="SAM" id="MobiDB-lite"/>
    </source>
</evidence>
<gene>
    <name evidence="2" type="ORF">FHX34_102376</name>
</gene>
<organism evidence="2 3">
    <name type="scientific">Actinoplanes teichomyceticus</name>
    <dbReference type="NCBI Taxonomy" id="1867"/>
    <lineage>
        <taxon>Bacteria</taxon>
        <taxon>Bacillati</taxon>
        <taxon>Actinomycetota</taxon>
        <taxon>Actinomycetes</taxon>
        <taxon>Micromonosporales</taxon>
        <taxon>Micromonosporaceae</taxon>
        <taxon>Actinoplanes</taxon>
    </lineage>
</organism>
<dbReference type="RefSeq" id="WP_122981979.1">
    <property type="nucleotide sequence ID" value="NZ_BOMX01000042.1"/>
</dbReference>
<dbReference type="Pfam" id="PF10067">
    <property type="entry name" value="DUF2306"/>
    <property type="match status" value="1"/>
</dbReference>
<dbReference type="AlphaFoldDB" id="A0A561WIY2"/>
<feature type="compositionally biased region" description="Low complexity" evidence="1">
    <location>
        <begin position="220"/>
        <end position="234"/>
    </location>
</feature>
<evidence type="ECO:0000313" key="2">
    <source>
        <dbReference type="EMBL" id="TWG23825.1"/>
    </source>
</evidence>
<dbReference type="InterPro" id="IPR018750">
    <property type="entry name" value="DUF2306_membrane"/>
</dbReference>
<keyword evidence="3" id="KW-1185">Reference proteome</keyword>